<organism evidence="2">
    <name type="scientific">marine metagenome</name>
    <dbReference type="NCBI Taxonomy" id="408172"/>
    <lineage>
        <taxon>unclassified sequences</taxon>
        <taxon>metagenomes</taxon>
        <taxon>ecological metagenomes</taxon>
    </lineage>
</organism>
<evidence type="ECO:0000256" key="1">
    <source>
        <dbReference type="SAM" id="Phobius"/>
    </source>
</evidence>
<reference evidence="2" key="1">
    <citation type="submission" date="2018-05" db="EMBL/GenBank/DDBJ databases">
        <authorList>
            <person name="Lanie J.A."/>
            <person name="Ng W.-L."/>
            <person name="Kazmierczak K.M."/>
            <person name="Andrzejewski T.M."/>
            <person name="Davidsen T.M."/>
            <person name="Wayne K.J."/>
            <person name="Tettelin H."/>
            <person name="Glass J.I."/>
            <person name="Rusch D."/>
            <person name="Podicherti R."/>
            <person name="Tsui H.-C.T."/>
            <person name="Winkler M.E."/>
        </authorList>
    </citation>
    <scope>NUCLEOTIDE SEQUENCE</scope>
</reference>
<feature type="transmembrane region" description="Helical" evidence="1">
    <location>
        <begin position="49"/>
        <end position="70"/>
    </location>
</feature>
<keyword evidence="1" id="KW-1133">Transmembrane helix</keyword>
<proteinExistence type="predicted"/>
<keyword evidence="1" id="KW-0812">Transmembrane</keyword>
<evidence type="ECO:0000313" key="2">
    <source>
        <dbReference type="EMBL" id="SVE49178.1"/>
    </source>
</evidence>
<name>A0A383DZ96_9ZZZZ</name>
<keyword evidence="1" id="KW-0472">Membrane</keyword>
<sequence length="130" mass="14334">MNRILKNILVFISGCILGSCANMGLIITGNQLIPFTDGVNPMDATMWEVKYFLFPFLAHSVGTFVGAFIVARYTASYHLVLSLSVGVLFLIGGISMVFIMPAPLWFIVVDLLLAYIPMGWLGWKLTGQDK</sequence>
<gene>
    <name evidence="2" type="ORF">METZ01_LOCUS502032</name>
</gene>
<dbReference type="EMBL" id="UINC01221015">
    <property type="protein sequence ID" value="SVE49178.1"/>
    <property type="molecule type" value="Genomic_DNA"/>
</dbReference>
<feature type="transmembrane region" description="Helical" evidence="1">
    <location>
        <begin position="104"/>
        <end position="123"/>
    </location>
</feature>
<accession>A0A383DZ96</accession>
<dbReference type="PROSITE" id="PS51257">
    <property type="entry name" value="PROKAR_LIPOPROTEIN"/>
    <property type="match status" value="1"/>
</dbReference>
<feature type="transmembrane region" description="Helical" evidence="1">
    <location>
        <begin position="77"/>
        <end position="98"/>
    </location>
</feature>
<feature type="transmembrane region" description="Helical" evidence="1">
    <location>
        <begin position="7"/>
        <end position="29"/>
    </location>
</feature>
<dbReference type="AlphaFoldDB" id="A0A383DZ96"/>
<protein>
    <submittedName>
        <fullName evidence="2">Uncharacterized protein</fullName>
    </submittedName>
</protein>